<keyword evidence="3" id="KW-0418">Kinase</keyword>
<dbReference type="PROSITE" id="PS00108">
    <property type="entry name" value="PROTEIN_KINASE_ST"/>
    <property type="match status" value="1"/>
</dbReference>
<dbReference type="InterPro" id="IPR008271">
    <property type="entry name" value="Ser/Thr_kinase_AS"/>
</dbReference>
<evidence type="ECO:0000256" key="3">
    <source>
        <dbReference type="ARBA" id="ARBA00022777"/>
    </source>
</evidence>
<dbReference type="PANTHER" id="PTHR11042">
    <property type="entry name" value="EUKARYOTIC TRANSLATION INITIATION FACTOR 2-ALPHA KINASE EIF2-ALPHA KINASE -RELATED"/>
    <property type="match status" value="1"/>
</dbReference>
<proteinExistence type="inferred from homology"/>
<evidence type="ECO:0000313" key="7">
    <source>
        <dbReference type="EMBL" id="ORP05920.1"/>
    </source>
</evidence>
<keyword evidence="1" id="KW-0808">Transferase</keyword>
<evidence type="ECO:0000313" key="8">
    <source>
        <dbReference type="Proteomes" id="UP000193206"/>
    </source>
</evidence>
<dbReference type="PROSITE" id="PS50011">
    <property type="entry name" value="PROTEIN_KINASE_DOM"/>
    <property type="match status" value="1"/>
</dbReference>
<dbReference type="SUPFAM" id="SSF56112">
    <property type="entry name" value="Protein kinase-like (PK-like)"/>
    <property type="match status" value="1"/>
</dbReference>
<dbReference type="AlphaFoldDB" id="A0A1X1L2V3"/>
<dbReference type="GO" id="GO:0005737">
    <property type="term" value="C:cytoplasm"/>
    <property type="evidence" value="ECO:0007669"/>
    <property type="project" value="TreeGrafter"/>
</dbReference>
<dbReference type="Proteomes" id="UP000193206">
    <property type="component" value="Unassembled WGS sequence"/>
</dbReference>
<reference evidence="7 8" key="1">
    <citation type="journal article" date="2016" name="Eur. J. Clin. Microbiol. Infect. Dis.">
        <title>Whole genome sequencing as a tool for phylogenetic analysis of clinical strains of Mitis group streptococci.</title>
        <authorList>
            <person name="Rasmussen L.H."/>
            <person name="Dargis R."/>
            <person name="Hojholt K."/>
            <person name="Christensen J.J."/>
            <person name="Skovgaard O."/>
            <person name="Justesen U.S."/>
            <person name="Rosenvinge F.S."/>
            <person name="Moser C."/>
            <person name="Lukjancenko O."/>
            <person name="Rasmussen S."/>
            <person name="Nielsen X.C."/>
        </authorList>
    </citation>
    <scope>NUCLEOTIDE SEQUENCE [LARGE SCALE GENOMIC DNA]</scope>
    <source>
        <strain evidence="7 8">B_009152_10</strain>
    </source>
</reference>
<dbReference type="Gene3D" id="1.10.510.10">
    <property type="entry name" value="Transferase(Phosphotransferase) domain 1"/>
    <property type="match status" value="1"/>
</dbReference>
<dbReference type="GO" id="GO:0005524">
    <property type="term" value="F:ATP binding"/>
    <property type="evidence" value="ECO:0007669"/>
    <property type="project" value="UniProtKB-KW"/>
</dbReference>
<evidence type="ECO:0000256" key="5">
    <source>
        <dbReference type="ARBA" id="ARBA00037982"/>
    </source>
</evidence>
<comment type="similarity">
    <text evidence="5">Belongs to the protein kinase superfamily. Ser/Thr protein kinase family. GCN2 subfamily.</text>
</comment>
<gene>
    <name evidence="7" type="ORF">B7692_09115</name>
</gene>
<evidence type="ECO:0000259" key="6">
    <source>
        <dbReference type="PROSITE" id="PS50011"/>
    </source>
</evidence>
<dbReference type="RefSeq" id="WP_084930497.1">
    <property type="nucleotide sequence ID" value="NZ_NCVN01000084.1"/>
</dbReference>
<organism evidence="7 8">
    <name type="scientific">Streptococcus mitis</name>
    <dbReference type="NCBI Taxonomy" id="28037"/>
    <lineage>
        <taxon>Bacteria</taxon>
        <taxon>Bacillati</taxon>
        <taxon>Bacillota</taxon>
        <taxon>Bacilli</taxon>
        <taxon>Lactobacillales</taxon>
        <taxon>Streptococcaceae</taxon>
        <taxon>Streptococcus</taxon>
        <taxon>Streptococcus mitis group</taxon>
    </lineage>
</organism>
<evidence type="ECO:0000256" key="1">
    <source>
        <dbReference type="ARBA" id="ARBA00022679"/>
    </source>
</evidence>
<dbReference type="Pfam" id="PF00069">
    <property type="entry name" value="Pkinase"/>
    <property type="match status" value="1"/>
</dbReference>
<keyword evidence="2" id="KW-0547">Nucleotide-binding</keyword>
<dbReference type="EMBL" id="NCVN01000084">
    <property type="protein sequence ID" value="ORP05920.1"/>
    <property type="molecule type" value="Genomic_DNA"/>
</dbReference>
<sequence length="606" mass="70790">MVLTDEQIDCLKNQFKIDEVLGSIDYSFIEILGQGGQGVVVLTKDSDGIEKAVKIMKLPTSGGTANKAKIERLKNDIEFCSQYNHENIIQYQLHGEYPNNGQRAQFLYAVMDYFPKNFRNVIDEFESYSPEQKLDYLIQLSKGINAAHDKGIIHRDIKPENILVRDENLVLSDFGIAHFQGSDLTVADDLLANRNYLSPEQKKIGAALNITFASDVYSFGLIINECFTGENPDGSEYKRIWYTYPYLFELDKLVDRLINPSPDLRPSSDSVRMDLKLLKSDLDRKKFQLQNVVIDNDNIEDRDKDRILKISSEDLLFSQFVLNELPDKSLNELNLNYHCSINYRVTDELYSNFLLQQIMDRCESTFSYESVHYLSNNLYIPLNLVDNSEDKELFNKMQQILQSINGDKVISGKILKFFSSCSSYHCKEILRDIDIIIQNTKEEIFGVPILYLIKYLRKNHFKLNQSEKLYDKIRLDWTNYRSEFKDTPLELALFERNLDFYQNKRNEILKILGTIALQFPMDYYEIDSKNYSLKFDNQFNPRIFWRFKYYCLSKTKKGSIFEADVSNLFRNIRINDEEGIVELVISTDFDVEVTLSKIFIDNYSEE</sequence>
<dbReference type="GO" id="GO:0004672">
    <property type="term" value="F:protein kinase activity"/>
    <property type="evidence" value="ECO:0007669"/>
    <property type="project" value="InterPro"/>
</dbReference>
<comment type="caution">
    <text evidence="7">The sequence shown here is derived from an EMBL/GenBank/DDBJ whole genome shotgun (WGS) entry which is preliminary data.</text>
</comment>
<protein>
    <recommendedName>
        <fullName evidence="6">Protein kinase domain-containing protein</fullName>
    </recommendedName>
</protein>
<keyword evidence="4" id="KW-0067">ATP-binding</keyword>
<accession>A0A1X1L2V3</accession>
<evidence type="ECO:0000256" key="4">
    <source>
        <dbReference type="ARBA" id="ARBA00022840"/>
    </source>
</evidence>
<dbReference type="SMART" id="SM00220">
    <property type="entry name" value="S_TKc"/>
    <property type="match status" value="1"/>
</dbReference>
<evidence type="ECO:0000256" key="2">
    <source>
        <dbReference type="ARBA" id="ARBA00022741"/>
    </source>
</evidence>
<name>A0A1X1L2V3_STRMT</name>
<dbReference type="CDD" id="cd14014">
    <property type="entry name" value="STKc_PknB_like"/>
    <property type="match status" value="1"/>
</dbReference>
<dbReference type="InterPro" id="IPR050339">
    <property type="entry name" value="CC_SR_Kinase"/>
</dbReference>
<feature type="domain" description="Protein kinase" evidence="6">
    <location>
        <begin position="26"/>
        <end position="278"/>
    </location>
</feature>
<dbReference type="InterPro" id="IPR011009">
    <property type="entry name" value="Kinase-like_dom_sf"/>
</dbReference>
<dbReference type="InterPro" id="IPR000719">
    <property type="entry name" value="Prot_kinase_dom"/>
</dbReference>